<dbReference type="GO" id="GO:0042802">
    <property type="term" value="F:identical protein binding"/>
    <property type="evidence" value="ECO:0007669"/>
    <property type="project" value="Ensembl"/>
</dbReference>
<dbReference type="GO" id="GO:0070555">
    <property type="term" value="P:response to interleukin-1"/>
    <property type="evidence" value="ECO:0007669"/>
    <property type="project" value="Ensembl"/>
</dbReference>
<dbReference type="GO" id="GO:0141108">
    <property type="term" value="F:transporter regulator activity"/>
    <property type="evidence" value="ECO:0007669"/>
    <property type="project" value="Ensembl"/>
</dbReference>
<dbReference type="GO" id="GO:0005615">
    <property type="term" value="C:extracellular space"/>
    <property type="evidence" value="ECO:0007669"/>
    <property type="project" value="Ensembl"/>
</dbReference>
<dbReference type="GO" id="GO:0060732">
    <property type="term" value="P:positive regulation of inositol phosphate biosynthetic process"/>
    <property type="evidence" value="ECO:0007669"/>
    <property type="project" value="Ensembl"/>
</dbReference>
<dbReference type="GO" id="GO:0000149">
    <property type="term" value="F:SNARE binding"/>
    <property type="evidence" value="ECO:0007669"/>
    <property type="project" value="Ensembl"/>
</dbReference>
<dbReference type="GO" id="GO:0009410">
    <property type="term" value="P:response to xenobiotic stimulus"/>
    <property type="evidence" value="ECO:0007669"/>
    <property type="project" value="Ensembl"/>
</dbReference>
<dbReference type="GO" id="GO:0030672">
    <property type="term" value="C:synaptic vesicle membrane"/>
    <property type="evidence" value="ECO:0007669"/>
    <property type="project" value="Ensembl"/>
</dbReference>
<dbReference type="GO" id="GO:0048488">
    <property type="term" value="P:synaptic vesicle endocytosis"/>
    <property type="evidence" value="ECO:0007669"/>
    <property type="project" value="Ensembl"/>
</dbReference>
<dbReference type="GO" id="GO:1904715">
    <property type="term" value="P:negative regulation of chaperone-mediated autophagy"/>
    <property type="evidence" value="ECO:0007669"/>
    <property type="project" value="Ensembl"/>
</dbReference>
<dbReference type="PRINTS" id="PR01211">
    <property type="entry name" value="SYNUCLEIN"/>
</dbReference>
<dbReference type="GO" id="GO:0005829">
    <property type="term" value="C:cytosol"/>
    <property type="evidence" value="ECO:0007669"/>
    <property type="project" value="Ensembl"/>
</dbReference>
<dbReference type="GO" id="GO:0051402">
    <property type="term" value="P:neuron apoptotic process"/>
    <property type="evidence" value="ECO:0007669"/>
    <property type="project" value="Ensembl"/>
</dbReference>
<name>A0A3Q2HXE8_HORSE</name>
<dbReference type="GO" id="GO:0034599">
    <property type="term" value="P:cellular response to oxidative stress"/>
    <property type="evidence" value="ECO:0007669"/>
    <property type="project" value="Ensembl"/>
</dbReference>
<dbReference type="RefSeq" id="XP_014594343.2">
    <property type="nucleotide sequence ID" value="XM_014738857.3"/>
</dbReference>
<dbReference type="GO" id="GO:0048471">
    <property type="term" value="C:perinuclear region of cytoplasm"/>
    <property type="evidence" value="ECO:0007669"/>
    <property type="project" value="Ensembl"/>
</dbReference>
<feature type="compositionally biased region" description="Polar residues" evidence="9">
    <location>
        <begin position="103"/>
        <end position="114"/>
    </location>
</feature>
<dbReference type="GO" id="GO:0005509">
    <property type="term" value="F:calcium ion binding"/>
    <property type="evidence" value="ECO:0007669"/>
    <property type="project" value="Ensembl"/>
</dbReference>
<dbReference type="RefSeq" id="XP_023493489.2">
    <property type="nucleotide sequence ID" value="XM_023637721.2"/>
</dbReference>
<dbReference type="GO" id="GO:0060079">
    <property type="term" value="P:excitatory postsynaptic potential"/>
    <property type="evidence" value="ECO:0007669"/>
    <property type="project" value="Ensembl"/>
</dbReference>
<dbReference type="GO" id="GO:0042416">
    <property type="term" value="P:dopamine biosynthetic process"/>
    <property type="evidence" value="ECO:0007669"/>
    <property type="project" value="Ensembl"/>
</dbReference>
<dbReference type="GO" id="GO:0014059">
    <property type="term" value="P:regulation of dopamine secretion"/>
    <property type="evidence" value="ECO:0007669"/>
    <property type="project" value="Ensembl"/>
</dbReference>
<dbReference type="GO" id="GO:0019899">
    <property type="term" value="F:enzyme binding"/>
    <property type="evidence" value="ECO:0007669"/>
    <property type="project" value="Ensembl"/>
</dbReference>
<dbReference type="GO" id="GO:0034341">
    <property type="term" value="P:response to type II interferon"/>
    <property type="evidence" value="ECO:0007669"/>
    <property type="project" value="Ensembl"/>
</dbReference>
<evidence type="ECO:0000256" key="4">
    <source>
        <dbReference type="ARBA" id="ARBA00022490"/>
    </source>
</evidence>
<gene>
    <name evidence="10 12" type="primary">SNCA</name>
</gene>
<dbReference type="GO" id="GO:0005543">
    <property type="term" value="F:phospholipid binding"/>
    <property type="evidence" value="ECO:0007669"/>
    <property type="project" value="Ensembl"/>
</dbReference>
<dbReference type="InterPro" id="IPR001058">
    <property type="entry name" value="Synuclein"/>
</dbReference>
<evidence type="ECO:0000313" key="10">
    <source>
        <dbReference type="Ensembl" id="ENSECAP00000039882.2"/>
    </source>
</evidence>
<dbReference type="GO" id="GO:0043679">
    <property type="term" value="C:axon terminus"/>
    <property type="evidence" value="ECO:0007669"/>
    <property type="project" value="Ensembl"/>
</dbReference>
<dbReference type="GO" id="GO:0099512">
    <property type="term" value="C:supramolecular fiber"/>
    <property type="evidence" value="ECO:0007669"/>
    <property type="project" value="Ensembl"/>
</dbReference>
<protein>
    <recommendedName>
        <fullName evidence="3 8">Gamma-synuclein</fullName>
    </recommendedName>
</protein>
<dbReference type="VGNC" id="VGNC:23382">
    <property type="gene designation" value="SNCA"/>
</dbReference>
<dbReference type="GO" id="GO:0031115">
    <property type="term" value="P:negative regulation of microtubule polymerization"/>
    <property type="evidence" value="ECO:0007669"/>
    <property type="project" value="Ensembl"/>
</dbReference>
<dbReference type="GO" id="GO:0005938">
    <property type="term" value="C:cell cortex"/>
    <property type="evidence" value="ECO:0007669"/>
    <property type="project" value="Ensembl"/>
</dbReference>
<dbReference type="GO" id="GO:0032991">
    <property type="term" value="C:protein-containing complex"/>
    <property type="evidence" value="ECO:0007669"/>
    <property type="project" value="Ensembl"/>
</dbReference>
<dbReference type="GO" id="GO:0051612">
    <property type="term" value="P:negative regulation of serotonin uptake"/>
    <property type="evidence" value="ECO:0007669"/>
    <property type="project" value="Ensembl"/>
</dbReference>
<dbReference type="GO" id="GO:0015629">
    <property type="term" value="C:actin cytoskeleton"/>
    <property type="evidence" value="ECO:0007669"/>
    <property type="project" value="Ensembl"/>
</dbReference>
<dbReference type="GO" id="GO:0045920">
    <property type="term" value="P:negative regulation of exocytosis"/>
    <property type="evidence" value="ECO:0007669"/>
    <property type="project" value="Ensembl"/>
</dbReference>
<dbReference type="GO" id="GO:0008198">
    <property type="term" value="F:ferrous iron binding"/>
    <property type="evidence" value="ECO:0007669"/>
    <property type="project" value="Ensembl"/>
</dbReference>
<dbReference type="GO" id="GO:0016234">
    <property type="term" value="C:inclusion body"/>
    <property type="evidence" value="ECO:0007669"/>
    <property type="project" value="Ensembl"/>
</dbReference>
<evidence type="ECO:0000256" key="7">
    <source>
        <dbReference type="ARBA" id="ARBA00045236"/>
    </source>
</evidence>
<dbReference type="GO" id="GO:0006638">
    <property type="term" value="P:neutral lipid metabolic process"/>
    <property type="evidence" value="ECO:0007669"/>
    <property type="project" value="Ensembl"/>
</dbReference>
<evidence type="ECO:0000256" key="2">
    <source>
        <dbReference type="ARBA" id="ARBA00009147"/>
    </source>
</evidence>
<dbReference type="GO" id="GO:0031623">
    <property type="term" value="P:receptor internalization"/>
    <property type="evidence" value="ECO:0007669"/>
    <property type="project" value="Ensembl"/>
</dbReference>
<dbReference type="RefSeq" id="XP_070118390.1">
    <property type="nucleotide sequence ID" value="XM_070262289.1"/>
</dbReference>
<dbReference type="CTD" id="6622"/>
<dbReference type="GO" id="GO:0048156">
    <property type="term" value="F:tau protein binding"/>
    <property type="evidence" value="ECO:0007669"/>
    <property type="project" value="Ensembl"/>
</dbReference>
<dbReference type="GeneTree" id="ENSGT00950000183175"/>
<dbReference type="GO" id="GO:0006631">
    <property type="term" value="P:fatty acid metabolic process"/>
    <property type="evidence" value="ECO:0007669"/>
    <property type="project" value="Ensembl"/>
</dbReference>
<dbReference type="GO" id="GO:0048169">
    <property type="term" value="P:regulation of long-term neuronal synaptic plasticity"/>
    <property type="evidence" value="ECO:0007669"/>
    <property type="project" value="Ensembl"/>
</dbReference>
<comment type="subunit">
    <text evidence="6">May be a centrosome-associated protein. Interacts with MYOC; affects its secretion and its aggregation.</text>
</comment>
<comment type="similarity">
    <text evidence="2 8">Belongs to the synuclein family.</text>
</comment>
<evidence type="ECO:0000256" key="1">
    <source>
        <dbReference type="ARBA" id="ARBA00004496"/>
    </source>
</evidence>
<dbReference type="GeneID" id="100053270"/>
<dbReference type="GO" id="GO:0005739">
    <property type="term" value="C:mitochondrion"/>
    <property type="evidence" value="ECO:0007669"/>
    <property type="project" value="GOC"/>
</dbReference>
<dbReference type="GO" id="GO:0070840">
    <property type="term" value="F:dynein complex binding"/>
    <property type="evidence" value="ECO:0007669"/>
    <property type="project" value="Ensembl"/>
</dbReference>
<dbReference type="GO" id="GO:0051585">
    <property type="term" value="P:negative regulation of dopamine uptake involved in synaptic transmission"/>
    <property type="evidence" value="ECO:0007669"/>
    <property type="project" value="Ensembl"/>
</dbReference>
<dbReference type="GO" id="GO:0019894">
    <property type="term" value="F:kinesin binding"/>
    <property type="evidence" value="ECO:0007669"/>
    <property type="project" value="Ensembl"/>
</dbReference>
<dbReference type="RefSeq" id="XP_014594344.2">
    <property type="nucleotide sequence ID" value="XM_014738858.3"/>
</dbReference>
<dbReference type="GO" id="GO:0042775">
    <property type="term" value="P:mitochondrial ATP synthesis coupled electron transport"/>
    <property type="evidence" value="ECO:0007669"/>
    <property type="project" value="Ensembl"/>
</dbReference>
<dbReference type="GO" id="GO:0043030">
    <property type="term" value="P:regulation of macrophage activation"/>
    <property type="evidence" value="ECO:0007669"/>
    <property type="project" value="Ensembl"/>
</dbReference>
<proteinExistence type="evidence at protein level"/>
<dbReference type="GO" id="GO:0040012">
    <property type="term" value="P:regulation of locomotion"/>
    <property type="evidence" value="ECO:0007669"/>
    <property type="project" value="Ensembl"/>
</dbReference>
<dbReference type="RefSeq" id="XP_014594342.2">
    <property type="nucleotide sequence ID" value="XM_014738856.3"/>
</dbReference>
<evidence type="ECO:0000256" key="9">
    <source>
        <dbReference type="SAM" id="MobiDB-lite"/>
    </source>
</evidence>
<keyword evidence="11" id="KW-1185">Reference proteome</keyword>
<evidence type="ECO:0000256" key="3">
    <source>
        <dbReference type="ARBA" id="ARBA00019266"/>
    </source>
</evidence>
<dbReference type="GO" id="GO:0043025">
    <property type="term" value="C:neuronal cell body"/>
    <property type="evidence" value="ECO:0007669"/>
    <property type="project" value="Ensembl"/>
</dbReference>
<dbReference type="GO" id="GO:0005886">
    <property type="term" value="C:plasma membrane"/>
    <property type="evidence" value="ECO:0007669"/>
    <property type="project" value="Ensembl"/>
</dbReference>
<dbReference type="GO" id="GO:0010040">
    <property type="term" value="P:response to iron(II) ion"/>
    <property type="evidence" value="ECO:0007669"/>
    <property type="project" value="Ensembl"/>
</dbReference>
<comment type="subcellular location">
    <subcellularLocation>
        <location evidence="1">Cytoplasm</location>
    </subcellularLocation>
</comment>
<dbReference type="GO" id="GO:0071280">
    <property type="term" value="P:cellular response to copper ion"/>
    <property type="evidence" value="ECO:0007669"/>
    <property type="project" value="Ensembl"/>
</dbReference>
<dbReference type="GO" id="GO:0060291">
    <property type="term" value="P:long-term synaptic potentiation"/>
    <property type="evidence" value="ECO:0007669"/>
    <property type="project" value="Ensembl"/>
</dbReference>
<reference evidence="10" key="2">
    <citation type="submission" date="2025-08" db="UniProtKB">
        <authorList>
            <consortium name="Ensembl"/>
        </authorList>
    </citation>
    <scope>IDENTIFICATION</scope>
    <source>
        <strain evidence="10">Thoroughbred</strain>
    </source>
</reference>
<dbReference type="GO" id="GO:1904377">
    <property type="term" value="P:positive regulation of protein localization to cell periphery"/>
    <property type="evidence" value="ECO:0007669"/>
    <property type="project" value="Ensembl"/>
</dbReference>
<dbReference type="GO" id="GO:0042393">
    <property type="term" value="F:histone binding"/>
    <property type="evidence" value="ECO:0007669"/>
    <property type="project" value="Ensembl"/>
</dbReference>
<dbReference type="GO" id="GO:0005634">
    <property type="term" value="C:nucleus"/>
    <property type="evidence" value="ECO:0007669"/>
    <property type="project" value="Ensembl"/>
</dbReference>
<dbReference type="GO" id="GO:0001774">
    <property type="term" value="P:microglial cell activation"/>
    <property type="evidence" value="ECO:0007669"/>
    <property type="project" value="Ensembl"/>
</dbReference>
<feature type="region of interest" description="Disordered" evidence="9">
    <location>
        <begin position="102"/>
        <end position="140"/>
    </location>
</feature>
<reference evidence="10 11" key="1">
    <citation type="journal article" date="2009" name="Science">
        <title>Genome sequence, comparative analysis, and population genetics of the domestic horse.</title>
        <authorList>
            <consortium name="Broad Institute Genome Sequencing Platform"/>
            <consortium name="Broad Institute Whole Genome Assembly Team"/>
            <person name="Wade C.M."/>
            <person name="Giulotto E."/>
            <person name="Sigurdsson S."/>
            <person name="Zoli M."/>
            <person name="Gnerre S."/>
            <person name="Imsland F."/>
            <person name="Lear T.L."/>
            <person name="Adelson D.L."/>
            <person name="Bailey E."/>
            <person name="Bellone R.R."/>
            <person name="Bloecker H."/>
            <person name="Distl O."/>
            <person name="Edgar R.C."/>
            <person name="Garber M."/>
            <person name="Leeb T."/>
            <person name="Mauceli E."/>
            <person name="MacLeod J.N."/>
            <person name="Penedo M.C.T."/>
            <person name="Raison J.M."/>
            <person name="Sharpe T."/>
            <person name="Vogel J."/>
            <person name="Andersson L."/>
            <person name="Antczak D.F."/>
            <person name="Biagi T."/>
            <person name="Binns M.M."/>
            <person name="Chowdhary B.P."/>
            <person name="Coleman S.J."/>
            <person name="Della Valle G."/>
            <person name="Fryc S."/>
            <person name="Guerin G."/>
            <person name="Hasegawa T."/>
            <person name="Hill E.W."/>
            <person name="Jurka J."/>
            <person name="Kiialainen A."/>
            <person name="Lindgren G."/>
            <person name="Liu J."/>
            <person name="Magnani E."/>
            <person name="Mickelson J.R."/>
            <person name="Murray J."/>
            <person name="Nergadze S.G."/>
            <person name="Onofrio R."/>
            <person name="Pedroni S."/>
            <person name="Piras M.F."/>
            <person name="Raudsepp T."/>
            <person name="Rocchi M."/>
            <person name="Roeed K.H."/>
            <person name="Ryder O.A."/>
            <person name="Searle S."/>
            <person name="Skow L."/>
            <person name="Swinburne J.E."/>
            <person name="Syvaenen A.C."/>
            <person name="Tozaki T."/>
            <person name="Valberg S.J."/>
            <person name="Vaudin M."/>
            <person name="White J.R."/>
            <person name="Zody M.C."/>
            <person name="Lander E.S."/>
            <person name="Lindblad-Toh K."/>
        </authorList>
    </citation>
    <scope>NUCLEOTIDE SEQUENCE [LARGE SCALE GENOMIC DNA]</scope>
    <source>
        <strain evidence="10 11">Thoroughbred</strain>
    </source>
</reference>
<dbReference type="GO" id="GO:0051622">
    <property type="term" value="P:negative regulation of norepinephrine uptake"/>
    <property type="evidence" value="ECO:0007669"/>
    <property type="project" value="Ensembl"/>
</dbReference>
<dbReference type="ExpressionAtlas" id="A0A3Q2HXE8">
    <property type="expression patterns" value="baseline"/>
</dbReference>
<dbReference type="RefSeq" id="XP_070118362.1">
    <property type="nucleotide sequence ID" value="XM_070262261.1"/>
</dbReference>
<organism evidence="10 11">
    <name type="scientific">Equus caballus</name>
    <name type="common">Horse</name>
    <dbReference type="NCBI Taxonomy" id="9796"/>
    <lineage>
        <taxon>Eukaryota</taxon>
        <taxon>Metazoa</taxon>
        <taxon>Chordata</taxon>
        <taxon>Craniata</taxon>
        <taxon>Vertebrata</taxon>
        <taxon>Euteleostomi</taxon>
        <taxon>Mammalia</taxon>
        <taxon>Eutheria</taxon>
        <taxon>Laurasiatheria</taxon>
        <taxon>Perissodactyla</taxon>
        <taxon>Equidae</taxon>
        <taxon>Equus</taxon>
    </lineage>
</organism>
<dbReference type="GO" id="GO:0051281">
    <property type="term" value="P:positive regulation of release of sequestered calcium ion into cytosol"/>
    <property type="evidence" value="ECO:0007669"/>
    <property type="project" value="Ensembl"/>
</dbReference>
<dbReference type="GO" id="GO:0007006">
    <property type="term" value="P:mitochondrial membrane organization"/>
    <property type="evidence" value="ECO:0007669"/>
    <property type="project" value="Ensembl"/>
</dbReference>
<evidence type="ECO:0000313" key="12">
    <source>
        <dbReference type="VGNC" id="VGNC:23382"/>
    </source>
</evidence>
<dbReference type="GO" id="GO:0006644">
    <property type="term" value="P:phospholipid metabolic process"/>
    <property type="evidence" value="ECO:0007669"/>
    <property type="project" value="Ensembl"/>
</dbReference>
<dbReference type="GO" id="GO:0048489">
    <property type="term" value="P:synaptic vesicle transport"/>
    <property type="evidence" value="ECO:0007669"/>
    <property type="project" value="Ensembl"/>
</dbReference>
<dbReference type="GO" id="GO:0030544">
    <property type="term" value="F:Hsp70 protein binding"/>
    <property type="evidence" value="ECO:0007669"/>
    <property type="project" value="Ensembl"/>
</dbReference>
<dbReference type="GO" id="GO:0016491">
    <property type="term" value="F:oxidoreductase activity"/>
    <property type="evidence" value="ECO:0007669"/>
    <property type="project" value="Ensembl"/>
</dbReference>
<dbReference type="GO" id="GO:0032496">
    <property type="term" value="P:response to lipopolysaccharide"/>
    <property type="evidence" value="ECO:0007669"/>
    <property type="project" value="Ensembl"/>
</dbReference>
<dbReference type="GO" id="GO:0008047">
    <property type="term" value="F:enzyme activator activity"/>
    <property type="evidence" value="ECO:0007669"/>
    <property type="project" value="Ensembl"/>
</dbReference>
<dbReference type="GO" id="GO:1903285">
    <property type="term" value="P:positive regulation of hydrogen peroxide catabolic process"/>
    <property type="evidence" value="ECO:0007669"/>
    <property type="project" value="Ensembl"/>
</dbReference>
<dbReference type="GO" id="GO:0070495">
    <property type="term" value="P:negative regulation of thrombin-activated receptor signaling pathway"/>
    <property type="evidence" value="ECO:0007669"/>
    <property type="project" value="Ensembl"/>
</dbReference>
<dbReference type="GO" id="GO:0016082">
    <property type="term" value="P:synaptic vesicle priming"/>
    <property type="evidence" value="ECO:0007669"/>
    <property type="project" value="Ensembl"/>
</dbReference>
<evidence type="ECO:0007829" key="13">
    <source>
        <dbReference type="PeptideAtlas" id="A0A3Q2HXE8"/>
    </source>
</evidence>
<dbReference type="GO" id="GO:0004869">
    <property type="term" value="F:cysteine-type endopeptidase inhibitor activity"/>
    <property type="evidence" value="ECO:0007669"/>
    <property type="project" value="Ensembl"/>
</dbReference>
<evidence type="ECO:0000256" key="5">
    <source>
        <dbReference type="ARBA" id="ARBA00022737"/>
    </source>
</evidence>
<dbReference type="InterPro" id="IPR002462">
    <property type="entry name" value="Synuclein_gamma"/>
</dbReference>
<dbReference type="Pfam" id="PF01387">
    <property type="entry name" value="Synuclein"/>
    <property type="match status" value="1"/>
</dbReference>
<dbReference type="GO" id="GO:0014048">
    <property type="term" value="P:regulation of glutamate secretion"/>
    <property type="evidence" value="ECO:0007669"/>
    <property type="project" value="Ensembl"/>
</dbReference>
<dbReference type="GO" id="GO:0010642">
    <property type="term" value="P:negative regulation of platelet-derived growth factor receptor signaling pathway"/>
    <property type="evidence" value="ECO:0007669"/>
    <property type="project" value="Ensembl"/>
</dbReference>
<dbReference type="Gene3D" id="1.10.287.700">
    <property type="entry name" value="Helix hairpin bin"/>
    <property type="match status" value="1"/>
</dbReference>
<dbReference type="PANTHER" id="PTHR13820">
    <property type="entry name" value="SYNUCLEIN"/>
    <property type="match status" value="1"/>
</dbReference>
<dbReference type="GO" id="GO:0032026">
    <property type="term" value="P:response to magnesium ion"/>
    <property type="evidence" value="ECO:0007669"/>
    <property type="project" value="Ensembl"/>
</dbReference>
<dbReference type="GO" id="GO:0000287">
    <property type="term" value="F:magnesium ion binding"/>
    <property type="evidence" value="ECO:0007669"/>
    <property type="project" value="Ensembl"/>
</dbReference>
<dbReference type="GO" id="GO:0030426">
    <property type="term" value="C:growth cone"/>
    <property type="evidence" value="ECO:0007669"/>
    <property type="project" value="Ensembl"/>
</dbReference>
<dbReference type="RefSeq" id="XP_014594341.2">
    <property type="nucleotide sequence ID" value="XM_014738855.3"/>
</dbReference>
<dbReference type="PRINTS" id="PR01214">
    <property type="entry name" value="GSYNUCLEIN"/>
</dbReference>
<dbReference type="GO" id="GO:0050812">
    <property type="term" value="P:regulation of acyl-CoA biosynthetic process"/>
    <property type="evidence" value="ECO:0007669"/>
    <property type="project" value="Ensembl"/>
</dbReference>
<dbReference type="GO" id="GO:0043524">
    <property type="term" value="P:negative regulation of neuron apoptotic process"/>
    <property type="evidence" value="ECO:0007669"/>
    <property type="project" value="Ensembl"/>
</dbReference>
<dbReference type="GO" id="GO:0050808">
    <property type="term" value="P:synapse organization"/>
    <property type="evidence" value="ECO:0007669"/>
    <property type="project" value="Ensembl"/>
</dbReference>
<dbReference type="GO" id="GO:0001921">
    <property type="term" value="P:positive regulation of receptor recycling"/>
    <property type="evidence" value="ECO:0007669"/>
    <property type="project" value="Ensembl"/>
</dbReference>
<dbReference type="GO" id="GO:0045921">
    <property type="term" value="P:positive regulation of exocytosis"/>
    <property type="evidence" value="ECO:0007669"/>
    <property type="project" value="Ensembl"/>
</dbReference>
<evidence type="ECO:0000256" key="6">
    <source>
        <dbReference type="ARBA" id="ARBA00026036"/>
    </source>
</evidence>
<dbReference type="GO" id="GO:0001956">
    <property type="term" value="P:positive regulation of neurotransmitter secretion"/>
    <property type="evidence" value="ECO:0007669"/>
    <property type="project" value="Ensembl"/>
</dbReference>
<dbReference type="GO" id="GO:0045807">
    <property type="term" value="P:positive regulation of endocytosis"/>
    <property type="evidence" value="ECO:0007669"/>
    <property type="project" value="Ensembl"/>
</dbReference>
<dbReference type="GO" id="GO:1903136">
    <property type="term" value="F:cuprous ion binding"/>
    <property type="evidence" value="ECO:0007669"/>
    <property type="project" value="Ensembl"/>
</dbReference>
<evidence type="ECO:0000256" key="8">
    <source>
        <dbReference type="RuleBase" id="RU361225"/>
    </source>
</evidence>
<sequence length="209" mass="22076">MDVFMKGLSKAKEGVVAAAEKTKQGVAEAAGKTKEGVLYVGSKTKEGVVHGVTTVAEKTKEQVTNVGEAVVTGVTAVAQKTVEGAESIAAATGFGKKDHLGKNSGSRAWASSHSLPGDLWPSPRSEEGAAQEGILEDMPVDPDNEAYEMPSEMLPIYCMGLGFGIEGTIEAMNEEEISTGRVKGEKMKGIKTMNPKPKKYLCSHFPEIC</sequence>
<dbReference type="GO" id="GO:0140311">
    <property type="term" value="F:protein sequestering activity"/>
    <property type="evidence" value="ECO:0007669"/>
    <property type="project" value="Ensembl"/>
</dbReference>
<evidence type="ECO:0000313" key="11">
    <source>
        <dbReference type="Proteomes" id="UP000002281"/>
    </source>
</evidence>
<keyword evidence="4" id="KW-0963">Cytoplasm</keyword>
<dbReference type="PANTHER" id="PTHR13820:SF5">
    <property type="entry name" value="ALPHA-SYNUCLEIN"/>
    <property type="match status" value="1"/>
</dbReference>
<dbReference type="GO" id="GO:0098794">
    <property type="term" value="C:postsynapse"/>
    <property type="evidence" value="ECO:0007669"/>
    <property type="project" value="GOC"/>
</dbReference>
<dbReference type="RefSeq" id="XP_023493487.2">
    <property type="nucleotide sequence ID" value="XM_023637719.2"/>
</dbReference>
<accession>A0A3Q2HXE8</accession>
<dbReference type="Proteomes" id="UP000002281">
    <property type="component" value="Chromosome 3"/>
</dbReference>
<dbReference type="GO" id="GO:0051219">
    <property type="term" value="F:phosphoprotein binding"/>
    <property type="evidence" value="ECO:0007669"/>
    <property type="project" value="Ensembl"/>
</dbReference>
<dbReference type="AlphaFoldDB" id="A0A3Q2HXE8"/>
<dbReference type="RefSeq" id="XP_023493488.2">
    <property type="nucleotide sequence ID" value="XM_023637720.2"/>
</dbReference>
<dbReference type="GO" id="GO:0035543">
    <property type="term" value="P:positive regulation of SNARE complex assembly"/>
    <property type="evidence" value="ECO:0007669"/>
    <property type="project" value="Ensembl"/>
</dbReference>
<dbReference type="GO" id="GO:1905606">
    <property type="term" value="P:regulation of presynapse assembly"/>
    <property type="evidence" value="ECO:0007669"/>
    <property type="project" value="Ensembl"/>
</dbReference>
<dbReference type="SUPFAM" id="SSF118375">
    <property type="entry name" value="Synuclein"/>
    <property type="match status" value="1"/>
</dbReference>
<dbReference type="GO" id="GO:0003779">
    <property type="term" value="F:actin binding"/>
    <property type="evidence" value="ECO:0007669"/>
    <property type="project" value="Ensembl"/>
</dbReference>
<dbReference type="GO" id="GO:0031648">
    <property type="term" value="P:protein destabilization"/>
    <property type="evidence" value="ECO:0007669"/>
    <property type="project" value="Ensembl"/>
</dbReference>
<dbReference type="GO" id="GO:0035493">
    <property type="term" value="P:SNARE complex assembly"/>
    <property type="evidence" value="ECO:0007669"/>
    <property type="project" value="Ensembl"/>
</dbReference>
<dbReference type="GO" id="GO:0008270">
    <property type="term" value="F:zinc ion binding"/>
    <property type="evidence" value="ECO:0007669"/>
    <property type="project" value="Ensembl"/>
</dbReference>
<dbReference type="GO" id="GO:0051262">
    <property type="term" value="P:protein tetramerization"/>
    <property type="evidence" value="ECO:0007669"/>
    <property type="project" value="Ensembl"/>
</dbReference>
<dbReference type="GO" id="GO:0008344">
    <property type="term" value="P:adult locomotory behavior"/>
    <property type="evidence" value="ECO:0007669"/>
    <property type="project" value="Ensembl"/>
</dbReference>
<dbReference type="Ensembl" id="ENSECAT00000034988.3">
    <property type="protein sequence ID" value="ENSECAP00000039882.2"/>
    <property type="gene ID" value="ENSECAG00000015766.4"/>
</dbReference>
<dbReference type="GO" id="GO:0031092">
    <property type="term" value="C:platelet alpha granule membrane"/>
    <property type="evidence" value="ECO:0007669"/>
    <property type="project" value="Ensembl"/>
</dbReference>
<dbReference type="FunFam" id="1.10.287.700:FF:000001">
    <property type="entry name" value="Alpha-synuclein"/>
    <property type="match status" value="1"/>
</dbReference>
<dbReference type="GO" id="GO:0001963">
    <property type="term" value="P:synaptic transmission, dopaminergic"/>
    <property type="evidence" value="ECO:0007669"/>
    <property type="project" value="Ensembl"/>
</dbReference>
<dbReference type="GO" id="GO:0043014">
    <property type="term" value="F:alpha-tubulin binding"/>
    <property type="evidence" value="ECO:0007669"/>
    <property type="project" value="Ensembl"/>
</dbReference>
<reference evidence="10" key="3">
    <citation type="submission" date="2025-09" db="UniProtKB">
        <authorList>
            <consortium name="Ensembl"/>
        </authorList>
    </citation>
    <scope>IDENTIFICATION</scope>
    <source>
        <strain evidence="10">Thoroughbred</strain>
    </source>
</reference>
<dbReference type="Bgee" id="ENSECAG00000015766">
    <property type="expression patterns" value="Expressed in bone marrow and 21 other cell types or tissues"/>
</dbReference>
<keyword evidence="5" id="KW-0677">Repeat</keyword>
<keyword evidence="13" id="KW-1267">Proteomics identification</keyword>
<dbReference type="GO" id="GO:0050729">
    <property type="term" value="P:positive regulation of inflammatory response"/>
    <property type="evidence" value="ECO:0007669"/>
    <property type="project" value="Ensembl"/>
</dbReference>
<dbReference type="GO" id="GO:0050544">
    <property type="term" value="F:arachidonate binding"/>
    <property type="evidence" value="ECO:0007669"/>
    <property type="project" value="Ensembl"/>
</dbReference>
<dbReference type="GO" id="GO:0006749">
    <property type="term" value="P:glutathione metabolic process"/>
    <property type="evidence" value="ECO:0007669"/>
    <property type="project" value="Ensembl"/>
</dbReference>
<comment type="function">
    <text evidence="7">Plays a role in neurofilament network integrity. May be involved in modulating axonal architecture during development and in the adult. In vitro, increases the susceptibility of neurofilament-H to calcium-dependent proteases. May also function in modulating the keratin network in skin. Activates the MAPK and Elk-1 signal transduction pathway.</text>
</comment>